<dbReference type="Gene3D" id="2.30.110.10">
    <property type="entry name" value="Electron Transport, Fmn-binding Protein, Chain A"/>
    <property type="match status" value="1"/>
</dbReference>
<feature type="domain" description="CREG-like beta-barrel" evidence="4">
    <location>
        <begin position="118"/>
        <end position="258"/>
    </location>
</feature>
<evidence type="ECO:0000313" key="5">
    <source>
        <dbReference type="EMBL" id="CAD8951025.1"/>
    </source>
</evidence>
<feature type="chain" id="PRO_5030750176" description="DUF2470 domain-containing protein" evidence="2">
    <location>
        <begin position="22"/>
        <end position="358"/>
    </location>
</feature>
<dbReference type="Pfam" id="PF13883">
    <property type="entry name" value="CREG_beta-barrel"/>
    <property type="match status" value="1"/>
</dbReference>
<dbReference type="InterPro" id="IPR055343">
    <property type="entry name" value="CREG_beta-barrel"/>
</dbReference>
<feature type="domain" description="DUF2470" evidence="3">
    <location>
        <begin position="270"/>
        <end position="344"/>
    </location>
</feature>
<evidence type="ECO:0000256" key="1">
    <source>
        <dbReference type="SAM" id="MobiDB-lite"/>
    </source>
</evidence>
<dbReference type="SUPFAM" id="SSF50475">
    <property type="entry name" value="FMN-binding split barrel"/>
    <property type="match status" value="1"/>
</dbReference>
<dbReference type="PANTHER" id="PTHR13343:SF24">
    <property type="entry name" value="OS07G0573800 PROTEIN"/>
    <property type="match status" value="1"/>
</dbReference>
<dbReference type="InterPro" id="IPR012349">
    <property type="entry name" value="Split_barrel_FMN-bd"/>
</dbReference>
<evidence type="ECO:0008006" key="6">
    <source>
        <dbReference type="Google" id="ProtNLM"/>
    </source>
</evidence>
<feature type="compositionally biased region" description="Basic and acidic residues" evidence="1">
    <location>
        <begin position="60"/>
        <end position="72"/>
    </location>
</feature>
<evidence type="ECO:0000259" key="4">
    <source>
        <dbReference type="Pfam" id="PF13883"/>
    </source>
</evidence>
<dbReference type="GO" id="GO:0005737">
    <property type="term" value="C:cytoplasm"/>
    <property type="evidence" value="ECO:0007669"/>
    <property type="project" value="UniProtKB-ARBA"/>
</dbReference>
<feature type="region of interest" description="Disordered" evidence="1">
    <location>
        <begin position="60"/>
        <end position="91"/>
    </location>
</feature>
<feature type="signal peptide" evidence="2">
    <location>
        <begin position="1"/>
        <end position="21"/>
    </location>
</feature>
<proteinExistence type="predicted"/>
<organism evidence="5">
    <name type="scientific">Hemiselmis andersenii</name>
    <name type="common">Cryptophyte alga</name>
    <dbReference type="NCBI Taxonomy" id="464988"/>
    <lineage>
        <taxon>Eukaryota</taxon>
        <taxon>Cryptophyceae</taxon>
        <taxon>Cryptomonadales</taxon>
        <taxon>Hemiselmidaceae</taxon>
        <taxon>Hemiselmis</taxon>
    </lineage>
</organism>
<protein>
    <recommendedName>
        <fullName evidence="6">DUF2470 domain-containing protein</fullName>
    </recommendedName>
</protein>
<dbReference type="AlphaFoldDB" id="A0A7S1GT59"/>
<reference evidence="5" key="1">
    <citation type="submission" date="2021-01" db="EMBL/GenBank/DDBJ databases">
        <authorList>
            <person name="Corre E."/>
            <person name="Pelletier E."/>
            <person name="Niang G."/>
            <person name="Scheremetjew M."/>
            <person name="Finn R."/>
            <person name="Kale V."/>
            <person name="Holt S."/>
            <person name="Cochrane G."/>
            <person name="Meng A."/>
            <person name="Brown T."/>
            <person name="Cohen L."/>
        </authorList>
    </citation>
    <scope>NUCLEOTIDE SEQUENCE</scope>
    <source>
        <strain evidence="5">CCMP644</strain>
    </source>
</reference>
<dbReference type="PANTHER" id="PTHR13343">
    <property type="entry name" value="CREG1 PROTEIN"/>
    <property type="match status" value="1"/>
</dbReference>
<dbReference type="Gene3D" id="3.20.180.10">
    <property type="entry name" value="PNP-oxidase-like"/>
    <property type="match status" value="1"/>
</dbReference>
<gene>
    <name evidence="5" type="ORF">HAND00432_LOCUS5560</name>
</gene>
<evidence type="ECO:0000256" key="2">
    <source>
        <dbReference type="SAM" id="SignalP"/>
    </source>
</evidence>
<dbReference type="InterPro" id="IPR037119">
    <property type="entry name" value="Haem_oxidase_HugZ-like_sf"/>
</dbReference>
<accession>A0A7S1GT59</accession>
<dbReference type="Pfam" id="PF10615">
    <property type="entry name" value="DUF2470"/>
    <property type="match status" value="1"/>
</dbReference>
<sequence>MSRPLIATALGLILMAGSTVAFSTSPLSSILRPALRSSYARASRSSPALGLSMEARDKVTGAKFEEKDEKKNPGKRPGHAVGDSEAAAPVSPEIEAQRKRIEEHQSACAKPSWPEEIRTIMAQKNGFATLSTMSKAHEGFPMGSIVGFATDAKGRPFFVFSSLSSHTQNLVANPKASLCVTEPKFKGAADARVTLIGSVTKVDGGEEDELRKTYMESHPGAYWAEFQDFSFFRMNEIADVSFVGGFARAGAVTVEEYMGGEPDPLCAFADPVMNHMNLDHTDALKDYVTYLVGVDGDIDTCQMKRLDKYGFDVRVAMGSDAGIIRIPFPEPVYERKAIKEAIVGLSQQVAKKKASKEA</sequence>
<name>A0A7S1GT59_HEMAN</name>
<dbReference type="InterPro" id="IPR019595">
    <property type="entry name" value="DUF2470"/>
</dbReference>
<dbReference type="EMBL" id="HBFX01009368">
    <property type="protein sequence ID" value="CAD8951025.1"/>
    <property type="molecule type" value="Transcribed_RNA"/>
</dbReference>
<evidence type="ECO:0000259" key="3">
    <source>
        <dbReference type="Pfam" id="PF10615"/>
    </source>
</evidence>
<keyword evidence="2" id="KW-0732">Signal</keyword>